<feature type="transmembrane region" description="Helical" evidence="12">
    <location>
        <begin position="178"/>
        <end position="196"/>
    </location>
</feature>
<dbReference type="PANTHER" id="PTHR30561">
    <property type="entry name" value="SMR FAMILY PROTON-DEPENDENT DRUG EFFLUX TRANSPORTER SUGE"/>
    <property type="match status" value="1"/>
</dbReference>
<dbReference type="HAMAP" id="MF_00538">
    <property type="entry name" value="Flippase_ArnF"/>
    <property type="match status" value="1"/>
</dbReference>
<keyword evidence="4 12" id="KW-0444">Lipid biosynthesis</keyword>
<dbReference type="EMBL" id="CBXF010000001">
    <property type="protein sequence ID" value="CDL80855.1"/>
    <property type="molecule type" value="Genomic_DNA"/>
</dbReference>
<dbReference type="GO" id="GO:0009103">
    <property type="term" value="P:lipopolysaccharide biosynthetic process"/>
    <property type="evidence" value="ECO:0007669"/>
    <property type="project" value="UniProtKB-UniRule"/>
</dbReference>
<evidence type="ECO:0000313" key="14">
    <source>
        <dbReference type="Proteomes" id="UP000019202"/>
    </source>
</evidence>
<keyword evidence="8 12" id="KW-0448">Lipopolysaccharide biosynthesis</keyword>
<keyword evidence="5 12" id="KW-0997">Cell inner membrane</keyword>
<protein>
    <recommendedName>
        <fullName evidence="12">Probable 4-amino-4-deoxy-L-arabinose-phosphoundecaprenol flippase subunit ArnF</fullName>
        <shortName evidence="12">L-Ara4N-phosphoundecaprenol flippase subunit ArnF</shortName>
    </recommendedName>
    <alternativeName>
        <fullName evidence="12">Undecaprenyl phosphate-aminoarabinose flippase subunit ArnF</fullName>
    </alternativeName>
</protein>
<dbReference type="InterPro" id="IPR000390">
    <property type="entry name" value="Small_drug/metabolite_transptr"/>
</dbReference>
<accession>W1IUG2</accession>
<comment type="similarity">
    <text evidence="12">Belongs to the ArnF family.</text>
</comment>
<dbReference type="Proteomes" id="UP000019202">
    <property type="component" value="Unassembled WGS sequence"/>
</dbReference>
<dbReference type="PANTHER" id="PTHR30561:SF9">
    <property type="entry name" value="4-AMINO-4-DEOXY-L-ARABINOSE-PHOSPHOUNDECAPRENOL FLIPPASE SUBUNIT ARNF-RELATED"/>
    <property type="match status" value="1"/>
</dbReference>
<evidence type="ECO:0000313" key="13">
    <source>
        <dbReference type="EMBL" id="CDL80855.1"/>
    </source>
</evidence>
<keyword evidence="10 12" id="KW-0443">Lipid metabolism</keyword>
<dbReference type="Gene3D" id="1.10.3730.20">
    <property type="match status" value="1"/>
</dbReference>
<keyword evidence="7 12" id="KW-0812">Transmembrane</keyword>
<keyword evidence="3 12" id="KW-1003">Cell membrane</keyword>
<organism evidence="13 14">
    <name type="scientific">Xenorhabdus szentirmaii DSM 16338</name>
    <dbReference type="NCBI Taxonomy" id="1427518"/>
    <lineage>
        <taxon>Bacteria</taxon>
        <taxon>Pseudomonadati</taxon>
        <taxon>Pseudomonadota</taxon>
        <taxon>Gammaproteobacteria</taxon>
        <taxon>Enterobacterales</taxon>
        <taxon>Morganellaceae</taxon>
        <taxon>Xenorhabdus</taxon>
    </lineage>
</organism>
<evidence type="ECO:0000256" key="4">
    <source>
        <dbReference type="ARBA" id="ARBA00022516"/>
    </source>
</evidence>
<comment type="caution">
    <text evidence="13">The sequence shown here is derived from an EMBL/GenBank/DDBJ whole genome shotgun (WGS) entry which is preliminary data.</text>
</comment>
<evidence type="ECO:0000256" key="1">
    <source>
        <dbReference type="ARBA" id="ARBA00004651"/>
    </source>
</evidence>
<evidence type="ECO:0000256" key="12">
    <source>
        <dbReference type="HAMAP-Rule" id="MF_00538"/>
    </source>
</evidence>
<proteinExistence type="inferred from homology"/>
<dbReference type="SUPFAM" id="SSF103481">
    <property type="entry name" value="Multidrug resistance efflux transporter EmrE"/>
    <property type="match status" value="1"/>
</dbReference>
<dbReference type="STRING" id="1427518.XSR1_10296"/>
<comment type="pathway">
    <text evidence="12">Bacterial outer membrane biogenesis; lipopolysaccharide biosynthesis.</text>
</comment>
<dbReference type="GO" id="GO:0005886">
    <property type="term" value="C:plasma membrane"/>
    <property type="evidence" value="ECO:0007669"/>
    <property type="project" value="UniProtKB-SubCell"/>
</dbReference>
<name>W1IUG2_9GAMM</name>
<dbReference type="GO" id="GO:0009245">
    <property type="term" value="P:lipid A biosynthetic process"/>
    <property type="evidence" value="ECO:0007669"/>
    <property type="project" value="UniProtKB-UniRule"/>
</dbReference>
<evidence type="ECO:0000256" key="7">
    <source>
        <dbReference type="ARBA" id="ARBA00022692"/>
    </source>
</evidence>
<reference evidence="13" key="1">
    <citation type="submission" date="2013-11" db="EMBL/GenBank/DDBJ databases">
        <title>Draft genome sequence and annotation of the entomopathogenic bacteria, Xenorhabdus cabanillasi strain JM26 and Xenorhabdus szentirmai strain DSM 16338.</title>
        <authorList>
            <person name="Gualtieri M."/>
            <person name="Ogier J.C."/>
            <person name="Pages S."/>
            <person name="Givaudan A."/>
            <person name="Gaudriault S."/>
        </authorList>
    </citation>
    <scope>NUCLEOTIDE SEQUENCE [LARGE SCALE GENOMIC DNA]</scope>
    <source>
        <strain evidence="13">DSM 16338</strain>
    </source>
</reference>
<keyword evidence="6 12" id="KW-0441">Lipid A biosynthesis</keyword>
<dbReference type="UniPathway" id="UPA00030"/>
<keyword evidence="9 12" id="KW-1133">Transmembrane helix</keyword>
<dbReference type="NCBIfam" id="NF002816">
    <property type="entry name" value="PRK02971.1-2"/>
    <property type="match status" value="1"/>
</dbReference>
<dbReference type="AlphaFoldDB" id="W1IUG2"/>
<dbReference type="GO" id="GO:1901505">
    <property type="term" value="F:carbohydrate derivative transmembrane transporter activity"/>
    <property type="evidence" value="ECO:0007669"/>
    <property type="project" value="InterPro"/>
</dbReference>
<comment type="subunit">
    <text evidence="12">Heterodimer of ArnE and ArnF.</text>
</comment>
<comment type="subcellular location">
    <subcellularLocation>
        <location evidence="12">Cell inner membrane</location>
        <topology evidence="12">Multi-pass membrane protein</topology>
    </subcellularLocation>
    <subcellularLocation>
        <location evidence="1">Cell membrane</location>
        <topology evidence="1">Multi-pass membrane protein</topology>
    </subcellularLocation>
</comment>
<sequence length="224" mass="25297">MPKASGYLVAKEKDPQQGGLCGDLVICCYSSVGYRNDILAAIITIFAAEYCIPNAQHEFCHYNGNRTVSVPRKSGAKTLDRCFCHYVRDFIDEPESMRGYIWGLLSVLLITQAQLLLKLGVAHLPELSLSADWLDINWLWFHHSSLLMIMAGLSGYALSMLCWFFTLKYLPLNKAYPIISLSYVFVYLMAALLPWFNETISLLKTVGILFILLGVWLISRPEST</sequence>
<evidence type="ECO:0000256" key="9">
    <source>
        <dbReference type="ARBA" id="ARBA00022989"/>
    </source>
</evidence>
<evidence type="ECO:0000256" key="3">
    <source>
        <dbReference type="ARBA" id="ARBA00022475"/>
    </source>
</evidence>
<evidence type="ECO:0000256" key="8">
    <source>
        <dbReference type="ARBA" id="ARBA00022985"/>
    </source>
</evidence>
<feature type="transmembrane region" description="Helical" evidence="12">
    <location>
        <begin position="141"/>
        <end position="166"/>
    </location>
</feature>
<keyword evidence="2 12" id="KW-0813">Transport</keyword>
<gene>
    <name evidence="12" type="primary">arnF</name>
    <name evidence="13" type="ORF">XSR1_10296</name>
</gene>
<keyword evidence="11 12" id="KW-0472">Membrane</keyword>
<feature type="transmembrane region" description="Helical" evidence="12">
    <location>
        <begin position="202"/>
        <end position="219"/>
    </location>
</feature>
<comment type="function">
    <text evidence="12">Translocates 4-amino-4-deoxy-L-arabinose-phosphoundecaprenol (alpha-L-Ara4N-phosphoundecaprenol) from the cytoplasmic to the periplasmic side of the inner membrane.</text>
</comment>
<evidence type="ECO:0000256" key="6">
    <source>
        <dbReference type="ARBA" id="ARBA00022556"/>
    </source>
</evidence>
<dbReference type="InterPro" id="IPR022832">
    <property type="entry name" value="Flippase_ArnF"/>
</dbReference>
<dbReference type="InterPro" id="IPR037185">
    <property type="entry name" value="EmrE-like"/>
</dbReference>
<evidence type="ECO:0000256" key="11">
    <source>
        <dbReference type="ARBA" id="ARBA00023136"/>
    </source>
</evidence>
<keyword evidence="14" id="KW-1185">Reference proteome</keyword>
<feature type="transmembrane region" description="Helical" evidence="12">
    <location>
        <begin position="100"/>
        <end position="121"/>
    </location>
</feature>
<evidence type="ECO:0000256" key="2">
    <source>
        <dbReference type="ARBA" id="ARBA00022448"/>
    </source>
</evidence>
<evidence type="ECO:0000256" key="5">
    <source>
        <dbReference type="ARBA" id="ARBA00022519"/>
    </source>
</evidence>
<evidence type="ECO:0000256" key="10">
    <source>
        <dbReference type="ARBA" id="ARBA00023098"/>
    </source>
</evidence>